<feature type="transmembrane region" description="Helical" evidence="9">
    <location>
        <begin position="238"/>
        <end position="260"/>
    </location>
</feature>
<evidence type="ECO:0000256" key="9">
    <source>
        <dbReference type="SAM" id="Phobius"/>
    </source>
</evidence>
<feature type="coiled-coil region" evidence="7">
    <location>
        <begin position="75"/>
        <end position="102"/>
    </location>
</feature>
<feature type="transmembrane region" description="Helical" evidence="9">
    <location>
        <begin position="168"/>
        <end position="194"/>
    </location>
</feature>
<evidence type="ECO:0000256" key="7">
    <source>
        <dbReference type="SAM" id="Coils"/>
    </source>
</evidence>
<evidence type="ECO:0000313" key="10">
    <source>
        <dbReference type="EMBL" id="MDQ0449927.1"/>
    </source>
</evidence>
<dbReference type="EMBL" id="JAUSVP010000020">
    <property type="protein sequence ID" value="MDQ0449927.1"/>
    <property type="molecule type" value="Genomic_DNA"/>
</dbReference>
<feature type="transmembrane region" description="Helical" evidence="9">
    <location>
        <begin position="138"/>
        <end position="162"/>
    </location>
</feature>
<dbReference type="Proteomes" id="UP001231124">
    <property type="component" value="Unassembled WGS sequence"/>
</dbReference>
<keyword evidence="4 9" id="KW-0812">Transmembrane</keyword>
<feature type="transmembrane region" description="Helical" evidence="9">
    <location>
        <begin position="563"/>
        <end position="585"/>
    </location>
</feature>
<evidence type="ECO:0000256" key="2">
    <source>
        <dbReference type="ARBA" id="ARBA00007430"/>
    </source>
</evidence>
<evidence type="ECO:0000256" key="1">
    <source>
        <dbReference type="ARBA" id="ARBA00004651"/>
    </source>
</evidence>
<evidence type="ECO:0000256" key="5">
    <source>
        <dbReference type="ARBA" id="ARBA00022989"/>
    </source>
</evidence>
<evidence type="ECO:0000256" key="3">
    <source>
        <dbReference type="ARBA" id="ARBA00022475"/>
    </source>
</evidence>
<evidence type="ECO:0000313" key="11">
    <source>
        <dbReference type="Proteomes" id="UP001231124"/>
    </source>
</evidence>
<feature type="transmembrane region" description="Helical" evidence="9">
    <location>
        <begin position="408"/>
        <end position="429"/>
    </location>
</feature>
<feature type="transmembrane region" description="Helical" evidence="9">
    <location>
        <begin position="272"/>
        <end position="294"/>
    </location>
</feature>
<keyword evidence="7" id="KW-0175">Coiled coil</keyword>
<comment type="subcellular location">
    <subcellularLocation>
        <location evidence="1">Cell membrane</location>
        <topology evidence="1">Multi-pass membrane protein</topology>
    </subcellularLocation>
</comment>
<evidence type="ECO:0000256" key="8">
    <source>
        <dbReference type="SAM" id="MobiDB-lite"/>
    </source>
</evidence>
<accession>A0ABU0I5N2</accession>
<feature type="transmembrane region" description="Helical" evidence="9">
    <location>
        <begin position="479"/>
        <end position="500"/>
    </location>
</feature>
<keyword evidence="3" id="KW-1003">Cell membrane</keyword>
<name>A0ABU0I5N2_9HYPH</name>
<protein>
    <submittedName>
        <fullName evidence="10">PST family polysaccharide transporter</fullName>
    </submittedName>
</protein>
<feature type="transmembrane region" description="Helical" evidence="9">
    <location>
        <begin position="449"/>
        <end position="472"/>
    </location>
</feature>
<feature type="transmembrane region" description="Helical" evidence="9">
    <location>
        <begin position="206"/>
        <end position="232"/>
    </location>
</feature>
<keyword evidence="6 9" id="KW-0472">Membrane</keyword>
<dbReference type="RefSeq" id="WP_238207984.1">
    <property type="nucleotide sequence ID" value="NZ_BPQE01000040.1"/>
</dbReference>
<evidence type="ECO:0000256" key="6">
    <source>
        <dbReference type="ARBA" id="ARBA00023136"/>
    </source>
</evidence>
<dbReference type="PANTHER" id="PTHR30250:SF10">
    <property type="entry name" value="LIPOPOLYSACCHARIDE BIOSYNTHESIS PROTEIN WZXC"/>
    <property type="match status" value="1"/>
</dbReference>
<gene>
    <name evidence="10" type="ORF">QO012_004451</name>
</gene>
<dbReference type="PANTHER" id="PTHR30250">
    <property type="entry name" value="PST FAMILY PREDICTED COLANIC ACID TRANSPORTER"/>
    <property type="match status" value="1"/>
</dbReference>
<keyword evidence="11" id="KW-1185">Reference proteome</keyword>
<dbReference type="InterPro" id="IPR050833">
    <property type="entry name" value="Poly_Biosynth_Transport"/>
</dbReference>
<dbReference type="Pfam" id="PF13440">
    <property type="entry name" value="Polysacc_synt_3"/>
    <property type="match status" value="1"/>
</dbReference>
<comment type="caution">
    <text evidence="10">The sequence shown here is derived from an EMBL/GenBank/DDBJ whole genome shotgun (WGS) entry which is preliminary data.</text>
</comment>
<feature type="compositionally biased region" description="Low complexity" evidence="8">
    <location>
        <begin position="114"/>
        <end position="125"/>
    </location>
</feature>
<sequence length="608" mass="64372">MRPRPAIPIGPRSDEPIDQPTLSREFLAIVGSAVDTLEHSTSSERGVVYAHARHAVAASFRGLTEVERFQRTHALAELERAIARIEEERSAQERLRLRASQELAPDLVPETHGAPAPELTTAPPTRQQDRTQLFLKNFGAGSTVSLIKIAIQLALLPIMAHLLGPKEFGVYALAVPVVAFLATIADGGVGLSLAKDKSDSPAVWSTAFWVLMGSGLVLALAVNAAGFLLVAASPEPRLHTIMLILSFGFPFLTASVLPAARLTRRGDLVSYAFADFSATVISAVVAVTLGLLGFGAISLAWQYTCGYIVRAAILNSRAFERPQFVFQPSAIAGHLSSGGILLGGRLSDLVCRSCENLLFGNNFGAAALGAYNFANQVPRFLFEAFSNPSWSALYAQSINEKQAQLLKIYYKVCRFMAFVTFPAAGVLAAVGPNVLTQVLGPSWVQAGGFLQLLAPGYALSTTASMGTALLLALNANAAFFFLTAGAGLARVAAVATGTFLPAWEAVALVTLLNIVYAVILFACVKRVAGASFSRIVRELYGSFIASCACGLASWSVVSLMGDSIPVLAAAIGCAVVTYFAIMFVADRKNILSEIAFLKRAAGIGQKTA</sequence>
<keyword evidence="5 9" id="KW-1133">Transmembrane helix</keyword>
<comment type="similarity">
    <text evidence="2">Belongs to the polysaccharide synthase family.</text>
</comment>
<feature type="region of interest" description="Disordered" evidence="8">
    <location>
        <begin position="104"/>
        <end position="126"/>
    </location>
</feature>
<feature type="transmembrane region" description="Helical" evidence="9">
    <location>
        <begin position="506"/>
        <end position="527"/>
    </location>
</feature>
<organism evidence="10 11">
    <name type="scientific">Methylobacterium aerolatum</name>
    <dbReference type="NCBI Taxonomy" id="418708"/>
    <lineage>
        <taxon>Bacteria</taxon>
        <taxon>Pseudomonadati</taxon>
        <taxon>Pseudomonadota</taxon>
        <taxon>Alphaproteobacteria</taxon>
        <taxon>Hyphomicrobiales</taxon>
        <taxon>Methylobacteriaceae</taxon>
        <taxon>Methylobacterium</taxon>
    </lineage>
</organism>
<proteinExistence type="inferred from homology"/>
<feature type="transmembrane region" description="Helical" evidence="9">
    <location>
        <begin position="539"/>
        <end position="557"/>
    </location>
</feature>
<evidence type="ECO:0000256" key="4">
    <source>
        <dbReference type="ARBA" id="ARBA00022692"/>
    </source>
</evidence>
<reference evidence="10 11" key="1">
    <citation type="submission" date="2023-07" db="EMBL/GenBank/DDBJ databases">
        <title>Genomic Encyclopedia of Type Strains, Phase IV (KMG-IV): sequencing the most valuable type-strain genomes for metagenomic binning, comparative biology and taxonomic classification.</title>
        <authorList>
            <person name="Goeker M."/>
        </authorList>
    </citation>
    <scope>NUCLEOTIDE SEQUENCE [LARGE SCALE GENOMIC DNA]</scope>
    <source>
        <strain evidence="10 11">DSM 19013</strain>
    </source>
</reference>